<dbReference type="PANTHER" id="PTHR31569:SF4">
    <property type="entry name" value="SWIM-TYPE DOMAIN-CONTAINING PROTEIN"/>
    <property type="match status" value="1"/>
</dbReference>
<name>A0A8T1FB08_9STRA</name>
<gene>
    <name evidence="2" type="ORF">PC118_g16016</name>
</gene>
<sequence length="534" mass="60257">MPCHRGFWVYASTKGKTVSANAALFARSVVDQDDSIPEERKEKWLRDTACTKLRKAWKLLGSQERKSYFNGKPESSFPIDEYPDGIMDGRKDRSRYPKMIPAHIDTPEVVNEVLPQAQTQATSTSNKSTKDQVDQVRTYRKTTLEAVITREVSALAFAVKSGDILKGSKHAIGVTEGLGATIANGEASSDRGAVASATEAVVRLMSAARTQFALDDFKEAESEVAEAQQSAPVAALDGQFGKLSATMSDSEPEVHVPSAGLWKSSPIAKEWHENWEAFKDYLERYQEDTHQLFRLRNSTSVARRNAEIKDHAGGSSSETSDSEPMLIPQEFKTFWPKYICTHGWRRKRCSTGQRKAYFGKSTECKADIKAAVTWNKEERKFMVRVTGSSTSHNHRVDRAVYENNPSVRRVEDPVLLAFVDAMQSSGSKPKRIMQFLREKTGHNVTLHDAHNMIARIWEERRGSDTVEQRPETLLRGFCGRRGTALQCLSMMCPWRKRSRCRRAKCGEGSRLFQWCCLWMLRITQTTQDTNSSHL</sequence>
<dbReference type="EMBL" id="RCML01000646">
    <property type="protein sequence ID" value="KAG2971891.1"/>
    <property type="molecule type" value="Genomic_DNA"/>
</dbReference>
<comment type="caution">
    <text evidence="2">The sequence shown here is derived from an EMBL/GenBank/DDBJ whole genome shotgun (WGS) entry which is preliminary data.</text>
</comment>
<accession>A0A8T1FB08</accession>
<dbReference type="AlphaFoldDB" id="A0A8T1FB08"/>
<dbReference type="InterPro" id="IPR052579">
    <property type="entry name" value="Zinc_finger_SWIM"/>
</dbReference>
<evidence type="ECO:0000313" key="2">
    <source>
        <dbReference type="EMBL" id="KAG2971891.1"/>
    </source>
</evidence>
<proteinExistence type="predicted"/>
<feature type="region of interest" description="Disordered" evidence="1">
    <location>
        <begin position="305"/>
        <end position="324"/>
    </location>
</feature>
<evidence type="ECO:0000313" key="3">
    <source>
        <dbReference type="Proteomes" id="UP000697107"/>
    </source>
</evidence>
<dbReference type="VEuPathDB" id="FungiDB:PC110_g14909"/>
<dbReference type="Proteomes" id="UP000697107">
    <property type="component" value="Unassembled WGS sequence"/>
</dbReference>
<dbReference type="PANTHER" id="PTHR31569">
    <property type="entry name" value="SWIM-TYPE DOMAIN-CONTAINING PROTEIN"/>
    <property type="match status" value="1"/>
</dbReference>
<protein>
    <submittedName>
        <fullName evidence="2">Uncharacterized protein</fullName>
    </submittedName>
</protein>
<evidence type="ECO:0000256" key="1">
    <source>
        <dbReference type="SAM" id="MobiDB-lite"/>
    </source>
</evidence>
<reference evidence="2" key="1">
    <citation type="submission" date="2018-10" db="EMBL/GenBank/DDBJ databases">
        <title>Effector identification in a new, highly contiguous assembly of the strawberry crown rot pathogen Phytophthora cactorum.</title>
        <authorList>
            <person name="Armitage A.D."/>
            <person name="Nellist C.F."/>
            <person name="Bates H."/>
            <person name="Vickerstaff R.J."/>
            <person name="Harrison R.J."/>
        </authorList>
    </citation>
    <scope>NUCLEOTIDE SEQUENCE</scope>
    <source>
        <strain evidence="2">P415</strain>
    </source>
</reference>
<dbReference type="VEuPathDB" id="FungiDB:PC110_g14910"/>
<organism evidence="2 3">
    <name type="scientific">Phytophthora cactorum</name>
    <dbReference type="NCBI Taxonomy" id="29920"/>
    <lineage>
        <taxon>Eukaryota</taxon>
        <taxon>Sar</taxon>
        <taxon>Stramenopiles</taxon>
        <taxon>Oomycota</taxon>
        <taxon>Peronosporomycetes</taxon>
        <taxon>Peronosporales</taxon>
        <taxon>Peronosporaceae</taxon>
        <taxon>Phytophthora</taxon>
    </lineage>
</organism>